<proteinExistence type="predicted"/>
<keyword evidence="5" id="KW-1185">Reference proteome</keyword>
<feature type="compositionally biased region" description="Low complexity" evidence="3">
    <location>
        <begin position="1"/>
        <end position="12"/>
    </location>
</feature>
<comment type="caution">
    <text evidence="4">The sequence shown here is derived from an EMBL/GenBank/DDBJ whole genome shotgun (WGS) entry which is preliminary data.</text>
</comment>
<feature type="non-terminal residue" evidence="4">
    <location>
        <position position="1"/>
    </location>
</feature>
<dbReference type="PANTHER" id="PTHR12214:SF4">
    <property type="entry name" value="INTRON LARGE COMPLEX COMPONENT GCFC2"/>
    <property type="match status" value="1"/>
</dbReference>
<keyword evidence="2" id="KW-0539">Nucleus</keyword>
<feature type="compositionally biased region" description="Low complexity" evidence="3">
    <location>
        <begin position="44"/>
        <end position="57"/>
    </location>
</feature>
<feature type="non-terminal residue" evidence="4">
    <location>
        <position position="254"/>
    </location>
</feature>
<dbReference type="GO" id="GO:0000398">
    <property type="term" value="P:mRNA splicing, via spliceosome"/>
    <property type="evidence" value="ECO:0007669"/>
    <property type="project" value="InterPro"/>
</dbReference>
<accession>A0A7K9YSK1</accession>
<dbReference type="EMBL" id="VXAB01009416">
    <property type="protein sequence ID" value="NXJ12090.1"/>
    <property type="molecule type" value="Genomic_DNA"/>
</dbReference>
<organism evidence="4 5">
    <name type="scientific">Odontophorus gujanensis</name>
    <name type="common">marbled wood quail</name>
    <dbReference type="NCBI Taxonomy" id="886794"/>
    <lineage>
        <taxon>Eukaryota</taxon>
        <taxon>Metazoa</taxon>
        <taxon>Chordata</taxon>
        <taxon>Craniata</taxon>
        <taxon>Vertebrata</taxon>
        <taxon>Euteleostomi</taxon>
        <taxon>Archelosauria</taxon>
        <taxon>Archosauria</taxon>
        <taxon>Dinosauria</taxon>
        <taxon>Saurischia</taxon>
        <taxon>Theropoda</taxon>
        <taxon>Coelurosauria</taxon>
        <taxon>Aves</taxon>
        <taxon>Neognathae</taxon>
        <taxon>Galloanserae</taxon>
        <taxon>Galliformes</taxon>
        <taxon>Odontophoridae</taxon>
        <taxon>Odontophorus</taxon>
    </lineage>
</organism>
<dbReference type="PANTHER" id="PTHR12214">
    <property type="entry name" value="GC-RICH SEQUENCE DNA-BINDING FACTOR"/>
    <property type="match status" value="1"/>
</dbReference>
<feature type="compositionally biased region" description="Basic and acidic residues" evidence="3">
    <location>
        <begin position="104"/>
        <end position="124"/>
    </location>
</feature>
<feature type="compositionally biased region" description="Basic and acidic residues" evidence="3">
    <location>
        <begin position="154"/>
        <end position="167"/>
    </location>
</feature>
<dbReference type="AlphaFoldDB" id="A0A7K9YSK1"/>
<reference evidence="4 5" key="1">
    <citation type="submission" date="2019-09" db="EMBL/GenBank/DDBJ databases">
        <title>Bird 10,000 Genomes (B10K) Project - Family phase.</title>
        <authorList>
            <person name="Zhang G."/>
        </authorList>
    </citation>
    <scope>NUCLEOTIDE SEQUENCE [LARGE SCALE GENOMIC DNA]</scope>
    <source>
        <strain evidence="4">B10K-DU-001-53</strain>
        <tissue evidence="4">Muscle</tissue>
    </source>
</reference>
<dbReference type="OrthoDB" id="9216003at2759"/>
<feature type="region of interest" description="Disordered" evidence="3">
    <location>
        <begin position="206"/>
        <end position="227"/>
    </location>
</feature>
<dbReference type="GO" id="GO:0005634">
    <property type="term" value="C:nucleus"/>
    <property type="evidence" value="ECO:0007669"/>
    <property type="project" value="UniProtKB-SubCell"/>
</dbReference>
<feature type="compositionally biased region" description="Low complexity" evidence="3">
    <location>
        <begin position="141"/>
        <end position="150"/>
    </location>
</feature>
<gene>
    <name evidence="4" type="primary">Gcfc2_2</name>
    <name evidence="4" type="ORF">ODOGUJ_R05941</name>
</gene>
<evidence type="ECO:0000256" key="1">
    <source>
        <dbReference type="ARBA" id="ARBA00004123"/>
    </source>
</evidence>
<dbReference type="GO" id="GO:0003677">
    <property type="term" value="F:DNA binding"/>
    <property type="evidence" value="ECO:0007669"/>
    <property type="project" value="InterPro"/>
</dbReference>
<dbReference type="Proteomes" id="UP000522663">
    <property type="component" value="Unassembled WGS sequence"/>
</dbReference>
<protein>
    <submittedName>
        <fullName evidence="4">GCFC2 factor</fullName>
    </submittedName>
</protein>
<sequence>GRRRAASSGSSSGDEERGVGSAPLPGPGPDGGAESEESERDRGGAAPSSEGARAAAEPPLPPEEPARGGRVPLSFGSDEEEREGAKELFKIKKPSFNEVTFRIQKKENPLSAEREADESKRIPELEPGTGGTEGARETEEGSYSSLSEGYNSADSEHESNPSQRRKDLSPGHLFLLDAGCIAAAWRKRHLARTHADYLPLDVSHDHQLPRRRESSDSESEDESDMNNLHFVPKMRTLRHRMAEHMGEFVPPRGC</sequence>
<evidence type="ECO:0000313" key="4">
    <source>
        <dbReference type="EMBL" id="NXJ12090.1"/>
    </source>
</evidence>
<name>A0A7K9YSK1_9GALL</name>
<evidence type="ECO:0000256" key="2">
    <source>
        <dbReference type="ARBA" id="ARBA00023242"/>
    </source>
</evidence>
<feature type="compositionally biased region" description="Basic and acidic residues" evidence="3">
    <location>
        <begin position="206"/>
        <end position="215"/>
    </location>
</feature>
<dbReference type="InterPro" id="IPR012890">
    <property type="entry name" value="GCFC2-like"/>
</dbReference>
<evidence type="ECO:0000256" key="3">
    <source>
        <dbReference type="SAM" id="MobiDB-lite"/>
    </source>
</evidence>
<evidence type="ECO:0000313" key="5">
    <source>
        <dbReference type="Proteomes" id="UP000522663"/>
    </source>
</evidence>
<comment type="subcellular location">
    <subcellularLocation>
        <location evidence="1">Nucleus</location>
    </subcellularLocation>
</comment>
<feature type="region of interest" description="Disordered" evidence="3">
    <location>
        <begin position="1"/>
        <end position="167"/>
    </location>
</feature>